<dbReference type="InterPro" id="IPR050991">
    <property type="entry name" value="ECM_Regulatory_Proteins"/>
</dbReference>
<dbReference type="EMBL" id="JBHSFK010000002">
    <property type="protein sequence ID" value="MFC4498576.1"/>
    <property type="molecule type" value="Genomic_DNA"/>
</dbReference>
<feature type="compositionally biased region" description="Polar residues" evidence="4">
    <location>
        <begin position="8"/>
        <end position="18"/>
    </location>
</feature>
<comment type="caution">
    <text evidence="6">The sequence shown here is derived from an EMBL/GenBank/DDBJ whole genome shotgun (WGS) entry which is preliminary data.</text>
</comment>
<feature type="domain" description="Fibronectin type-III" evidence="5">
    <location>
        <begin position="420"/>
        <end position="510"/>
    </location>
</feature>
<dbReference type="PROSITE" id="PS50853">
    <property type="entry name" value="FN3"/>
    <property type="match status" value="3"/>
</dbReference>
<dbReference type="CDD" id="cd00063">
    <property type="entry name" value="FN3"/>
    <property type="match status" value="2"/>
</dbReference>
<keyword evidence="2" id="KW-0378">Hydrolase</keyword>
<gene>
    <name evidence="6" type="ORF">ACFPIH_03390</name>
</gene>
<proteinExistence type="predicted"/>
<keyword evidence="3" id="KW-0624">Polysaccharide degradation</keyword>
<keyword evidence="3" id="KW-0119">Carbohydrate metabolism</keyword>
<accession>A0ABV9AIH0</accession>
<evidence type="ECO:0000256" key="4">
    <source>
        <dbReference type="SAM" id="MobiDB-lite"/>
    </source>
</evidence>
<dbReference type="PANTHER" id="PTHR46708">
    <property type="entry name" value="TENASCIN"/>
    <property type="match status" value="1"/>
</dbReference>
<protein>
    <submittedName>
        <fullName evidence="6">Fibronectin type III domain-containing protein</fullName>
    </submittedName>
</protein>
<evidence type="ECO:0000259" key="5">
    <source>
        <dbReference type="PROSITE" id="PS50853"/>
    </source>
</evidence>
<sequence length="601" mass="62099">MANEKWNLATNSALTSEPGSPVALVNPPLTAEQRVAARPADYGDSVVPPKPTWYKTSDGEDTGAGRVQPREIQLYWRSNIGEIAAHSKMPPLPPLPDQGGYNLGSRGLDHIYIAGHRVTVVGEGDVIVPGGDTDALVTGYWDRTDPVHPQWTRIEPETEYTVTVEAYNHDHVYGPASDELTVTTPAVGYDQQHTTLPPGPVNDVQFGGPLPVITSSGGGAITLRWQKQLNVTKYEVFDNSSRETDVPMDLARPGLNEGDVKLGEVNQPSGATQTVTFTTPNYTTPDQRLALKVRAVRTDSNGTATGPFSPVLRSQIPPATASPGKAGTPTLTESPIVGGQVKLTLVPPSIGSANGAPTYYAVYDGTRKVATVQAPLGAAPHVTLSYKAAQAYSFTVVAGNSLGTGTPSNALTGTVPTPAAPAAPTGLALNGSPTTTSVPVQWNAITMDPPVTKYTLYQGTTNKGDVAVPNTSGTVTGYTAGQNYSISVTATNSVGESAKSTAITGKTNAVPGAPTAVAVNNVTTTGMDVSWTAPAGAQPAVTNYKVYDGTTLKATVPAGSTSTTLTGYTPSTDYSITVAAVNTVGEGAKSSPAVTGTTPAS</sequence>
<evidence type="ECO:0000256" key="3">
    <source>
        <dbReference type="ARBA" id="ARBA00023326"/>
    </source>
</evidence>
<keyword evidence="1" id="KW-0677">Repeat</keyword>
<feature type="region of interest" description="Disordered" evidence="4">
    <location>
        <begin position="1"/>
        <end position="21"/>
    </location>
</feature>
<dbReference type="InterPro" id="IPR003961">
    <property type="entry name" value="FN3_dom"/>
</dbReference>
<evidence type="ECO:0000256" key="2">
    <source>
        <dbReference type="ARBA" id="ARBA00023295"/>
    </source>
</evidence>
<feature type="region of interest" description="Disordered" evidence="4">
    <location>
        <begin position="300"/>
        <end position="327"/>
    </location>
</feature>
<keyword evidence="7" id="KW-1185">Reference proteome</keyword>
<dbReference type="SMART" id="SM00060">
    <property type="entry name" value="FN3"/>
    <property type="match status" value="4"/>
</dbReference>
<organism evidence="6 7">
    <name type="scientific">Streptomyces vulcanius</name>
    <dbReference type="NCBI Taxonomy" id="1441876"/>
    <lineage>
        <taxon>Bacteria</taxon>
        <taxon>Bacillati</taxon>
        <taxon>Actinomycetota</taxon>
        <taxon>Actinomycetes</taxon>
        <taxon>Kitasatosporales</taxon>
        <taxon>Streptomycetaceae</taxon>
        <taxon>Streptomyces</taxon>
    </lineage>
</organism>
<dbReference type="Proteomes" id="UP001595839">
    <property type="component" value="Unassembled WGS sequence"/>
</dbReference>
<reference evidence="7" key="1">
    <citation type="journal article" date="2019" name="Int. J. Syst. Evol. Microbiol.">
        <title>The Global Catalogue of Microorganisms (GCM) 10K type strain sequencing project: providing services to taxonomists for standard genome sequencing and annotation.</title>
        <authorList>
            <consortium name="The Broad Institute Genomics Platform"/>
            <consortium name="The Broad Institute Genome Sequencing Center for Infectious Disease"/>
            <person name="Wu L."/>
            <person name="Ma J."/>
        </authorList>
    </citation>
    <scope>NUCLEOTIDE SEQUENCE [LARGE SCALE GENOMIC DNA]</scope>
    <source>
        <strain evidence="7">CGMCC 4.7177</strain>
    </source>
</reference>
<feature type="region of interest" description="Disordered" evidence="4">
    <location>
        <begin position="37"/>
        <end position="65"/>
    </location>
</feature>
<dbReference type="InterPro" id="IPR036116">
    <property type="entry name" value="FN3_sf"/>
</dbReference>
<evidence type="ECO:0000313" key="7">
    <source>
        <dbReference type="Proteomes" id="UP001595839"/>
    </source>
</evidence>
<keyword evidence="2" id="KW-0326">Glycosidase</keyword>
<dbReference type="RefSeq" id="WP_381167999.1">
    <property type="nucleotide sequence ID" value="NZ_JBHSFK010000002.1"/>
</dbReference>
<dbReference type="Gene3D" id="2.60.40.10">
    <property type="entry name" value="Immunoglobulins"/>
    <property type="match status" value="2"/>
</dbReference>
<dbReference type="SUPFAM" id="SSF49265">
    <property type="entry name" value="Fibronectin type III"/>
    <property type="match status" value="2"/>
</dbReference>
<evidence type="ECO:0000313" key="6">
    <source>
        <dbReference type="EMBL" id="MFC4498576.1"/>
    </source>
</evidence>
<dbReference type="Pfam" id="PF00041">
    <property type="entry name" value="fn3"/>
    <property type="match status" value="2"/>
</dbReference>
<name>A0ABV9AIH0_9ACTN</name>
<dbReference type="PANTHER" id="PTHR46708:SF2">
    <property type="entry name" value="FIBRONECTIN TYPE-III DOMAIN-CONTAINING PROTEIN"/>
    <property type="match status" value="1"/>
</dbReference>
<feature type="domain" description="Fibronectin type-III" evidence="5">
    <location>
        <begin position="513"/>
        <end position="601"/>
    </location>
</feature>
<evidence type="ECO:0000256" key="1">
    <source>
        <dbReference type="ARBA" id="ARBA00022737"/>
    </source>
</evidence>
<dbReference type="InterPro" id="IPR013783">
    <property type="entry name" value="Ig-like_fold"/>
</dbReference>
<feature type="domain" description="Fibronectin type-III" evidence="5">
    <location>
        <begin position="325"/>
        <end position="418"/>
    </location>
</feature>